<dbReference type="CDD" id="cd07185">
    <property type="entry name" value="OmpA_C-like"/>
    <property type="match status" value="1"/>
</dbReference>
<keyword evidence="4 8" id="KW-0564">Palmitate</keyword>
<keyword evidence="7 8" id="KW-0131">Cell cycle</keyword>
<feature type="region of interest" description="Disordered" evidence="9">
    <location>
        <begin position="31"/>
        <end position="50"/>
    </location>
</feature>
<dbReference type="InterPro" id="IPR006665">
    <property type="entry name" value="OmpA-like"/>
</dbReference>
<evidence type="ECO:0000256" key="9">
    <source>
        <dbReference type="SAM" id="MobiDB-lite"/>
    </source>
</evidence>
<dbReference type="HAMAP" id="MF_02204">
    <property type="entry name" value="Pal"/>
    <property type="match status" value="1"/>
</dbReference>
<evidence type="ECO:0000256" key="3">
    <source>
        <dbReference type="ARBA" id="ARBA00023136"/>
    </source>
</evidence>
<evidence type="ECO:0000256" key="2">
    <source>
        <dbReference type="ARBA" id="ARBA00022729"/>
    </source>
</evidence>
<dbReference type="GO" id="GO:0009279">
    <property type="term" value="C:cell outer membrane"/>
    <property type="evidence" value="ECO:0007669"/>
    <property type="project" value="UniProtKB-SubCell"/>
</dbReference>
<dbReference type="InterPro" id="IPR014169">
    <property type="entry name" value="Pal_lipo_C"/>
</dbReference>
<comment type="function">
    <text evidence="8">Part of the Tol-Pal system, which plays a role in outer membrane invagination during cell division and is important for maintaining outer membrane integrity.</text>
</comment>
<comment type="subunit">
    <text evidence="8">The Tol-Pal system is composed of five core proteins: the inner membrane proteins TolA, TolQ and TolR, the periplasmic protein TolB and the outer membrane protein Pal. They form a network linking the inner and outer membranes and the peptidoglycan layer.</text>
</comment>
<dbReference type="AlphaFoldDB" id="A0A3E1RAK7"/>
<keyword evidence="13" id="KW-1185">Reference proteome</keyword>
<dbReference type="SUPFAM" id="SSF103088">
    <property type="entry name" value="OmpA-like"/>
    <property type="match status" value="1"/>
</dbReference>
<dbReference type="OrthoDB" id="9809164at2"/>
<feature type="region of interest" description="Disordered" evidence="9">
    <location>
        <begin position="159"/>
        <end position="186"/>
    </location>
</feature>
<dbReference type="GO" id="GO:0051301">
    <property type="term" value="P:cell division"/>
    <property type="evidence" value="ECO:0007669"/>
    <property type="project" value="UniProtKB-UniRule"/>
</dbReference>
<proteinExistence type="inferred from homology"/>
<reference evidence="12 13" key="1">
    <citation type="submission" date="2018-05" db="EMBL/GenBank/DDBJ databases">
        <title>Rhodoferax soyangensis sp.nov., isolated from an oligotrophic freshwater lake.</title>
        <authorList>
            <person name="Park M."/>
        </authorList>
    </citation>
    <scope>NUCLEOTIDE SEQUENCE [LARGE SCALE GENOMIC DNA]</scope>
    <source>
        <strain evidence="12 13">IMCC26218</strain>
    </source>
</reference>
<keyword evidence="5 8" id="KW-0998">Cell outer membrane</keyword>
<dbReference type="PROSITE" id="PS51123">
    <property type="entry name" value="OMPA_2"/>
    <property type="match status" value="1"/>
</dbReference>
<keyword evidence="2 8" id="KW-0732">Signal</keyword>
<evidence type="ECO:0000256" key="5">
    <source>
        <dbReference type="ARBA" id="ARBA00023237"/>
    </source>
</evidence>
<evidence type="ECO:0000313" key="13">
    <source>
        <dbReference type="Proteomes" id="UP000260665"/>
    </source>
</evidence>
<comment type="caution">
    <text evidence="12">The sequence shown here is derived from an EMBL/GenBank/DDBJ whole genome shotgun (WGS) entry which is preliminary data.</text>
</comment>
<dbReference type="EMBL" id="QFZK01000008">
    <property type="protein sequence ID" value="RFO96395.1"/>
    <property type="molecule type" value="Genomic_DNA"/>
</dbReference>
<dbReference type="Proteomes" id="UP000260665">
    <property type="component" value="Unassembled WGS sequence"/>
</dbReference>
<evidence type="ECO:0000256" key="1">
    <source>
        <dbReference type="ARBA" id="ARBA00022618"/>
    </source>
</evidence>
<feature type="compositionally biased region" description="Low complexity" evidence="9">
    <location>
        <begin position="34"/>
        <end position="50"/>
    </location>
</feature>
<comment type="similarity">
    <text evidence="8">Belongs to the Pal lipoprotein family.</text>
</comment>
<dbReference type="InterPro" id="IPR039001">
    <property type="entry name" value="Pal"/>
</dbReference>
<dbReference type="Gene3D" id="3.30.1330.60">
    <property type="entry name" value="OmpA-like domain"/>
    <property type="match status" value="1"/>
</dbReference>
<keyword evidence="3 8" id="KW-0472">Membrane</keyword>
<dbReference type="PROSITE" id="PS51257">
    <property type="entry name" value="PROKAR_LIPOPROTEIN"/>
    <property type="match status" value="1"/>
</dbReference>
<evidence type="ECO:0000256" key="10">
    <source>
        <dbReference type="SAM" id="SignalP"/>
    </source>
</evidence>
<evidence type="ECO:0000313" key="12">
    <source>
        <dbReference type="EMBL" id="RFO96395.1"/>
    </source>
</evidence>
<evidence type="ECO:0000259" key="11">
    <source>
        <dbReference type="PROSITE" id="PS51123"/>
    </source>
</evidence>
<evidence type="ECO:0000256" key="4">
    <source>
        <dbReference type="ARBA" id="ARBA00023139"/>
    </source>
</evidence>
<dbReference type="PROSITE" id="PS01068">
    <property type="entry name" value="OMPA_1"/>
    <property type="match status" value="1"/>
</dbReference>
<dbReference type="Pfam" id="PF00691">
    <property type="entry name" value="OmpA"/>
    <property type="match status" value="1"/>
</dbReference>
<organism evidence="12 13">
    <name type="scientific">Rhodoferax lacus</name>
    <dbReference type="NCBI Taxonomy" id="2184758"/>
    <lineage>
        <taxon>Bacteria</taxon>
        <taxon>Pseudomonadati</taxon>
        <taxon>Pseudomonadota</taxon>
        <taxon>Betaproteobacteria</taxon>
        <taxon>Burkholderiales</taxon>
        <taxon>Comamonadaceae</taxon>
        <taxon>Rhodoferax</taxon>
    </lineage>
</organism>
<name>A0A3E1RAK7_9BURK</name>
<dbReference type="PANTHER" id="PTHR30329">
    <property type="entry name" value="STATOR ELEMENT OF FLAGELLAR MOTOR COMPLEX"/>
    <property type="match status" value="1"/>
</dbReference>
<feature type="domain" description="OmpA-like" evidence="11">
    <location>
        <begin position="70"/>
        <end position="186"/>
    </location>
</feature>
<gene>
    <name evidence="8 12" type="primary">pal</name>
    <name evidence="12" type="ORF">DIC66_13910</name>
</gene>
<dbReference type="PRINTS" id="PR01021">
    <property type="entry name" value="OMPADOMAIN"/>
</dbReference>
<evidence type="ECO:0000256" key="8">
    <source>
        <dbReference type="HAMAP-Rule" id="MF_02204"/>
    </source>
</evidence>
<accession>A0A3E1RAK7</accession>
<dbReference type="RefSeq" id="WP_117178202.1">
    <property type="nucleotide sequence ID" value="NZ_QFZK01000008.1"/>
</dbReference>
<comment type="subcellular location">
    <subcellularLocation>
        <location evidence="8">Cell outer membrane</location>
        <topology evidence="8">Lipid-anchor</topology>
    </subcellularLocation>
</comment>
<feature type="chain" id="PRO_5017660296" description="Peptidoglycan-associated lipoprotein" evidence="10">
    <location>
        <begin position="29"/>
        <end position="186"/>
    </location>
</feature>
<protein>
    <recommendedName>
        <fullName evidence="8">Peptidoglycan-associated lipoprotein</fullName>
        <shortName evidence="8">PAL</shortName>
    </recommendedName>
</protein>
<dbReference type="PANTHER" id="PTHR30329:SF21">
    <property type="entry name" value="LIPOPROTEIN YIAD-RELATED"/>
    <property type="match status" value="1"/>
</dbReference>
<sequence length="186" mass="19677">MRNINRLALVGSMASAILLGACSSTPVAPPPVATAPASAPKAQPAAAPSAAPQVATPAPVSKAELAAYLDPANPLSNDKSVFFDFDQYMVKPEGQRVLEMHGKYLAAHSAVKIRVEGNADEQGGAEYNLALGQKRADAVVKVLKVFGVKDTQMEAVSFGKEKPKALGHDEQSRAQNRRVDLDYPNK</sequence>
<dbReference type="InterPro" id="IPR036737">
    <property type="entry name" value="OmpA-like_sf"/>
</dbReference>
<keyword evidence="6 8" id="KW-0449">Lipoprotein</keyword>
<dbReference type="InterPro" id="IPR006690">
    <property type="entry name" value="OMPA-like_CS"/>
</dbReference>
<dbReference type="InterPro" id="IPR006664">
    <property type="entry name" value="OMP_bac"/>
</dbReference>
<dbReference type="InterPro" id="IPR050330">
    <property type="entry name" value="Bact_OuterMem_StrucFunc"/>
</dbReference>
<feature type="signal peptide" evidence="10">
    <location>
        <begin position="1"/>
        <end position="28"/>
    </location>
</feature>
<dbReference type="NCBIfam" id="TIGR02802">
    <property type="entry name" value="Pal_lipo"/>
    <property type="match status" value="1"/>
</dbReference>
<keyword evidence="1 8" id="KW-0132">Cell division</keyword>
<evidence type="ECO:0000256" key="7">
    <source>
        <dbReference type="ARBA" id="ARBA00023306"/>
    </source>
</evidence>
<evidence type="ECO:0000256" key="6">
    <source>
        <dbReference type="ARBA" id="ARBA00023288"/>
    </source>
</evidence>